<dbReference type="AlphaFoldDB" id="A0A165QEY1"/>
<sequence>MVCDSELEVATKFKNSRGSPRCLARTTTAWTSQKKLELRVYRHSSMLLAVDTSEGRSHLKRKRSETPSTWNDDLSVYAESYDASAVDDLDEERAVEERERVRKRARNLSFVATAIYVQLDSAPHNNVKLWLKHVNSMTACDDIDALADDLRTKEAGRVRTQLGDAVLSVAFQHFLHWRAQWSSRE</sequence>
<name>A0A165QEY1_EXIGL</name>
<evidence type="ECO:0000313" key="2">
    <source>
        <dbReference type="Proteomes" id="UP000077266"/>
    </source>
</evidence>
<evidence type="ECO:0000313" key="1">
    <source>
        <dbReference type="EMBL" id="KZW03509.1"/>
    </source>
</evidence>
<organism evidence="1 2">
    <name type="scientific">Exidia glandulosa HHB12029</name>
    <dbReference type="NCBI Taxonomy" id="1314781"/>
    <lineage>
        <taxon>Eukaryota</taxon>
        <taxon>Fungi</taxon>
        <taxon>Dikarya</taxon>
        <taxon>Basidiomycota</taxon>
        <taxon>Agaricomycotina</taxon>
        <taxon>Agaricomycetes</taxon>
        <taxon>Auriculariales</taxon>
        <taxon>Exidiaceae</taxon>
        <taxon>Exidia</taxon>
    </lineage>
</organism>
<accession>A0A165QEY1</accession>
<keyword evidence="2" id="KW-1185">Reference proteome</keyword>
<gene>
    <name evidence="1" type="ORF">EXIGLDRAFT_695914</name>
</gene>
<dbReference type="EMBL" id="KV425883">
    <property type="protein sequence ID" value="KZW03509.1"/>
    <property type="molecule type" value="Genomic_DNA"/>
</dbReference>
<dbReference type="InParanoid" id="A0A165QEY1"/>
<reference evidence="1 2" key="1">
    <citation type="journal article" date="2016" name="Mol. Biol. Evol.">
        <title>Comparative Genomics of Early-Diverging Mushroom-Forming Fungi Provides Insights into the Origins of Lignocellulose Decay Capabilities.</title>
        <authorList>
            <person name="Nagy L.G."/>
            <person name="Riley R."/>
            <person name="Tritt A."/>
            <person name="Adam C."/>
            <person name="Daum C."/>
            <person name="Floudas D."/>
            <person name="Sun H."/>
            <person name="Yadav J.S."/>
            <person name="Pangilinan J."/>
            <person name="Larsson K.H."/>
            <person name="Matsuura K."/>
            <person name="Barry K."/>
            <person name="Labutti K."/>
            <person name="Kuo R."/>
            <person name="Ohm R.A."/>
            <person name="Bhattacharya S.S."/>
            <person name="Shirouzu T."/>
            <person name="Yoshinaga Y."/>
            <person name="Martin F.M."/>
            <person name="Grigoriev I.V."/>
            <person name="Hibbett D.S."/>
        </authorList>
    </citation>
    <scope>NUCLEOTIDE SEQUENCE [LARGE SCALE GENOMIC DNA]</scope>
    <source>
        <strain evidence="1 2">HHB12029</strain>
    </source>
</reference>
<proteinExistence type="predicted"/>
<protein>
    <submittedName>
        <fullName evidence="1">Uncharacterized protein</fullName>
    </submittedName>
</protein>
<dbReference type="Proteomes" id="UP000077266">
    <property type="component" value="Unassembled WGS sequence"/>
</dbReference>